<evidence type="ECO:0000313" key="2">
    <source>
        <dbReference type="EMBL" id="MPL91498.1"/>
    </source>
</evidence>
<evidence type="ECO:0000256" key="1">
    <source>
        <dbReference type="SAM" id="Phobius"/>
    </source>
</evidence>
<keyword evidence="1" id="KW-1133">Transmembrane helix</keyword>
<accession>A0A644VJH9</accession>
<gene>
    <name evidence="2" type="ORF">SDC9_37569</name>
</gene>
<keyword evidence="1" id="KW-0472">Membrane</keyword>
<keyword evidence="1" id="KW-0812">Transmembrane</keyword>
<dbReference type="PROSITE" id="PS51257">
    <property type="entry name" value="PROKAR_LIPOPROTEIN"/>
    <property type="match status" value="1"/>
</dbReference>
<protein>
    <submittedName>
        <fullName evidence="2">Uncharacterized protein</fullName>
    </submittedName>
</protein>
<dbReference type="EMBL" id="VSSQ01000331">
    <property type="protein sequence ID" value="MPL91498.1"/>
    <property type="molecule type" value="Genomic_DNA"/>
</dbReference>
<sequence length="169" mass="19301">MKNNKFSIIMVIAIAILSINFFFACNESPVIEENNNEVILNNGRKGVSIFQLHKGDRTGKWPNQQCIGEKTLCGLWFQAQRPVDINTAHATFYAENNNLHLEIDYSNAENVSSWEEDVKNGYIEIKDDIILDNPEFLSQIESTTPIVLKPGRYIIFNVEGKQFSVIINY</sequence>
<reference evidence="2" key="1">
    <citation type="submission" date="2019-08" db="EMBL/GenBank/DDBJ databases">
        <authorList>
            <person name="Kucharzyk K."/>
            <person name="Murdoch R.W."/>
            <person name="Higgins S."/>
            <person name="Loffler F."/>
        </authorList>
    </citation>
    <scope>NUCLEOTIDE SEQUENCE</scope>
</reference>
<comment type="caution">
    <text evidence="2">The sequence shown here is derived from an EMBL/GenBank/DDBJ whole genome shotgun (WGS) entry which is preliminary data.</text>
</comment>
<proteinExistence type="predicted"/>
<feature type="transmembrane region" description="Helical" evidence="1">
    <location>
        <begin position="6"/>
        <end position="25"/>
    </location>
</feature>
<dbReference type="AlphaFoldDB" id="A0A644VJH9"/>
<name>A0A644VJH9_9ZZZZ</name>
<organism evidence="2">
    <name type="scientific">bioreactor metagenome</name>
    <dbReference type="NCBI Taxonomy" id="1076179"/>
    <lineage>
        <taxon>unclassified sequences</taxon>
        <taxon>metagenomes</taxon>
        <taxon>ecological metagenomes</taxon>
    </lineage>
</organism>